<dbReference type="PANTHER" id="PTHR11954:SF6">
    <property type="entry name" value="MACROPHAGE MIGRATION INHIBITORY FACTOR"/>
    <property type="match status" value="1"/>
</dbReference>
<dbReference type="GO" id="GO:0050178">
    <property type="term" value="F:phenylpyruvate tautomerase activity"/>
    <property type="evidence" value="ECO:0007669"/>
    <property type="project" value="UniProtKB-EC"/>
</dbReference>
<comment type="catalytic activity">
    <reaction evidence="6">
        <text>L-dopachrome = 5,6-dihydroxyindole-2-carboxylate</text>
        <dbReference type="Rhea" id="RHEA:13041"/>
        <dbReference type="ChEBI" id="CHEBI:16875"/>
        <dbReference type="ChEBI" id="CHEBI:57509"/>
        <dbReference type="EC" id="5.3.3.12"/>
    </reaction>
</comment>
<dbReference type="Pfam" id="PF01187">
    <property type="entry name" value="MIF"/>
    <property type="match status" value="1"/>
</dbReference>
<keyword evidence="4" id="KW-0413">Isomerase</keyword>
<evidence type="ECO:0000256" key="11">
    <source>
        <dbReference type="ARBA" id="ARBA00042730"/>
    </source>
</evidence>
<dbReference type="SUPFAM" id="SSF55331">
    <property type="entry name" value="Tautomerase/MIF"/>
    <property type="match status" value="1"/>
</dbReference>
<dbReference type="EC" id="5.3.2.1" evidence="8"/>
<comment type="caution">
    <text evidence="12">The sequence shown here is derived from an EMBL/GenBank/DDBJ whole genome shotgun (WGS) entry which is preliminary data.</text>
</comment>
<dbReference type="EC" id="5.3.3.12" evidence="7"/>
<comment type="catalytic activity">
    <reaction evidence="5">
        <text>3-phenylpyruvate = enol-phenylpyruvate</text>
        <dbReference type="Rhea" id="RHEA:17097"/>
        <dbReference type="ChEBI" id="CHEBI:16815"/>
        <dbReference type="ChEBI" id="CHEBI:18005"/>
        <dbReference type="EC" id="5.3.2.1"/>
    </reaction>
</comment>
<dbReference type="GO" id="GO:0004167">
    <property type="term" value="F:dopachrome isomerase activity"/>
    <property type="evidence" value="ECO:0007669"/>
    <property type="project" value="UniProtKB-EC"/>
</dbReference>
<evidence type="ECO:0000313" key="13">
    <source>
        <dbReference type="Proteomes" id="UP000429811"/>
    </source>
</evidence>
<dbReference type="InterPro" id="IPR014347">
    <property type="entry name" value="Tautomerase/MIF_sf"/>
</dbReference>
<dbReference type="GO" id="GO:0005125">
    <property type="term" value="F:cytokine activity"/>
    <property type="evidence" value="ECO:0007669"/>
    <property type="project" value="UniProtKB-KW"/>
</dbReference>
<evidence type="ECO:0000256" key="4">
    <source>
        <dbReference type="ARBA" id="ARBA00023235"/>
    </source>
</evidence>
<dbReference type="Gene3D" id="3.30.429.10">
    <property type="entry name" value="Macrophage Migration Inhibitory Factor"/>
    <property type="match status" value="1"/>
</dbReference>
<evidence type="ECO:0000256" key="1">
    <source>
        <dbReference type="ARBA" id="ARBA00004613"/>
    </source>
</evidence>
<proteinExistence type="predicted"/>
<sequence>MSLLGLGQELNIAERKVLHMPCIIIRTNVEIPSDRAKELKTALAVSWEKVPTKRERWLMIVMEDKQQMFFSGRDTPAAFVNFKIHGDYDIGPKNCEMLSEEFMNDLSQVLGIQKERIFVAHDVCPSWGWVDDPDPRAYGPRRSE</sequence>
<evidence type="ECO:0000256" key="5">
    <source>
        <dbReference type="ARBA" id="ARBA00036735"/>
    </source>
</evidence>
<evidence type="ECO:0000256" key="10">
    <source>
        <dbReference type="ARBA" id="ARBA00041912"/>
    </source>
</evidence>
<organism evidence="12 13">
    <name type="scientific">Flavonifractor plautii</name>
    <name type="common">Fusobacterium plautii</name>
    <dbReference type="NCBI Taxonomy" id="292800"/>
    <lineage>
        <taxon>Bacteria</taxon>
        <taxon>Bacillati</taxon>
        <taxon>Bacillota</taxon>
        <taxon>Clostridia</taxon>
        <taxon>Eubacteriales</taxon>
        <taxon>Oscillospiraceae</taxon>
        <taxon>Flavonifractor</taxon>
    </lineage>
</organism>
<accession>A0A6I2RD66</accession>
<comment type="subcellular location">
    <subcellularLocation>
        <location evidence="1">Secreted</location>
    </subcellularLocation>
</comment>
<protein>
    <recommendedName>
        <fullName evidence="11">L-dopachrome isomerase</fullName>
        <ecNumber evidence="8">5.3.2.1</ecNumber>
        <ecNumber evidence="7">5.3.3.12</ecNumber>
    </recommendedName>
    <alternativeName>
        <fullName evidence="9">L-dopachrome tautomerase</fullName>
    </alternativeName>
    <alternativeName>
        <fullName evidence="10">Phenylpyruvate tautomerase</fullName>
    </alternativeName>
</protein>
<evidence type="ECO:0000256" key="6">
    <source>
        <dbReference type="ARBA" id="ARBA00036823"/>
    </source>
</evidence>
<evidence type="ECO:0000256" key="9">
    <source>
        <dbReference type="ARBA" id="ARBA00041631"/>
    </source>
</evidence>
<keyword evidence="2" id="KW-0202">Cytokine</keyword>
<name>A0A6I2RD66_FLAPL</name>
<keyword evidence="3" id="KW-0964">Secreted</keyword>
<reference evidence="12 13" key="1">
    <citation type="journal article" date="2019" name="Nat. Med.">
        <title>A library of human gut bacterial isolates paired with longitudinal multiomics data enables mechanistic microbiome research.</title>
        <authorList>
            <person name="Poyet M."/>
            <person name="Groussin M."/>
            <person name="Gibbons S.M."/>
            <person name="Avila-Pacheco J."/>
            <person name="Jiang X."/>
            <person name="Kearney S.M."/>
            <person name="Perrotta A.R."/>
            <person name="Berdy B."/>
            <person name="Zhao S."/>
            <person name="Lieberman T.D."/>
            <person name="Swanson P.K."/>
            <person name="Smith M."/>
            <person name="Roesemann S."/>
            <person name="Alexander J.E."/>
            <person name="Rich S.A."/>
            <person name="Livny J."/>
            <person name="Vlamakis H."/>
            <person name="Clish C."/>
            <person name="Bullock K."/>
            <person name="Deik A."/>
            <person name="Scott J."/>
            <person name="Pierce K.A."/>
            <person name="Xavier R.J."/>
            <person name="Alm E.J."/>
        </authorList>
    </citation>
    <scope>NUCLEOTIDE SEQUENCE [LARGE SCALE GENOMIC DNA]</scope>
    <source>
        <strain evidence="12 13">BIOML-A5</strain>
    </source>
</reference>
<gene>
    <name evidence="12" type="ORF">GKE90_02000</name>
</gene>
<dbReference type="AlphaFoldDB" id="A0A6I2RD66"/>
<dbReference type="PANTHER" id="PTHR11954">
    <property type="entry name" value="D-DOPACHROME DECARBOXYLASE"/>
    <property type="match status" value="1"/>
</dbReference>
<dbReference type="EMBL" id="WKPO01000002">
    <property type="protein sequence ID" value="MSB47480.1"/>
    <property type="molecule type" value="Genomic_DNA"/>
</dbReference>
<evidence type="ECO:0000256" key="3">
    <source>
        <dbReference type="ARBA" id="ARBA00022525"/>
    </source>
</evidence>
<dbReference type="GO" id="GO:0005615">
    <property type="term" value="C:extracellular space"/>
    <property type="evidence" value="ECO:0007669"/>
    <property type="project" value="UniProtKB-KW"/>
</dbReference>
<dbReference type="Proteomes" id="UP000429811">
    <property type="component" value="Unassembled WGS sequence"/>
</dbReference>
<evidence type="ECO:0000256" key="8">
    <source>
        <dbReference type="ARBA" id="ARBA00039086"/>
    </source>
</evidence>
<dbReference type="InterPro" id="IPR001398">
    <property type="entry name" value="Macrophage_inhib_fac"/>
</dbReference>
<evidence type="ECO:0000256" key="7">
    <source>
        <dbReference type="ARBA" id="ARBA00038932"/>
    </source>
</evidence>
<evidence type="ECO:0000313" key="12">
    <source>
        <dbReference type="EMBL" id="MSB47480.1"/>
    </source>
</evidence>
<evidence type="ECO:0000256" key="2">
    <source>
        <dbReference type="ARBA" id="ARBA00022514"/>
    </source>
</evidence>